<evidence type="ECO:0000313" key="3">
    <source>
        <dbReference type="Proteomes" id="UP000554482"/>
    </source>
</evidence>
<proteinExistence type="predicted"/>
<protein>
    <submittedName>
        <fullName evidence="2">Uncharacterized protein</fullName>
    </submittedName>
</protein>
<dbReference type="Proteomes" id="UP000554482">
    <property type="component" value="Unassembled WGS sequence"/>
</dbReference>
<organism evidence="2 3">
    <name type="scientific">Thalictrum thalictroides</name>
    <name type="common">Rue-anemone</name>
    <name type="synonym">Anemone thalictroides</name>
    <dbReference type="NCBI Taxonomy" id="46969"/>
    <lineage>
        <taxon>Eukaryota</taxon>
        <taxon>Viridiplantae</taxon>
        <taxon>Streptophyta</taxon>
        <taxon>Embryophyta</taxon>
        <taxon>Tracheophyta</taxon>
        <taxon>Spermatophyta</taxon>
        <taxon>Magnoliopsida</taxon>
        <taxon>Ranunculales</taxon>
        <taxon>Ranunculaceae</taxon>
        <taxon>Thalictroideae</taxon>
        <taxon>Thalictrum</taxon>
    </lineage>
</organism>
<keyword evidence="3" id="KW-1185">Reference proteome</keyword>
<gene>
    <name evidence="2" type="ORF">FRX31_015197</name>
</gene>
<sequence length="62" mass="6897">MFKKKLPYNPSSFFSSKKKDITPAHESTCQPKKRKDNPSNSELPPTIASSNEASPTIIDFPS</sequence>
<evidence type="ECO:0000313" key="2">
    <source>
        <dbReference type="EMBL" id="KAF5195216.1"/>
    </source>
</evidence>
<evidence type="ECO:0000256" key="1">
    <source>
        <dbReference type="SAM" id="MobiDB-lite"/>
    </source>
</evidence>
<name>A0A7J6WCQ5_THATH</name>
<dbReference type="AlphaFoldDB" id="A0A7J6WCQ5"/>
<dbReference type="EMBL" id="JABWDY010017643">
    <property type="protein sequence ID" value="KAF5195216.1"/>
    <property type="molecule type" value="Genomic_DNA"/>
</dbReference>
<reference evidence="2 3" key="1">
    <citation type="submission" date="2020-06" db="EMBL/GenBank/DDBJ databases">
        <title>Transcriptomic and genomic resources for Thalictrum thalictroides and T. hernandezii: Facilitating candidate gene discovery in an emerging model plant lineage.</title>
        <authorList>
            <person name="Arias T."/>
            <person name="Riano-Pachon D.M."/>
            <person name="Di Stilio V.S."/>
        </authorList>
    </citation>
    <scope>NUCLEOTIDE SEQUENCE [LARGE SCALE GENOMIC DNA]</scope>
    <source>
        <strain evidence="3">cv. WT478/WT964</strain>
        <tissue evidence="2">Leaves</tissue>
    </source>
</reference>
<feature type="region of interest" description="Disordered" evidence="1">
    <location>
        <begin position="1"/>
        <end position="62"/>
    </location>
</feature>
<feature type="compositionally biased region" description="Polar residues" evidence="1">
    <location>
        <begin position="38"/>
        <end position="54"/>
    </location>
</feature>
<accession>A0A7J6WCQ5</accession>
<comment type="caution">
    <text evidence="2">The sequence shown here is derived from an EMBL/GenBank/DDBJ whole genome shotgun (WGS) entry which is preliminary data.</text>
</comment>